<accession>A0ABT7MM13</accession>
<organism evidence="2 3">
    <name type="scientific">Exiguobacterium mexicanum</name>
    <dbReference type="NCBI Taxonomy" id="340146"/>
    <lineage>
        <taxon>Bacteria</taxon>
        <taxon>Bacillati</taxon>
        <taxon>Bacillota</taxon>
        <taxon>Bacilli</taxon>
        <taxon>Bacillales</taxon>
        <taxon>Bacillales Family XII. Incertae Sedis</taxon>
        <taxon>Exiguobacterium</taxon>
    </lineage>
</organism>
<name>A0ABT7MM13_9BACL</name>
<feature type="domain" description="N-acetyltransferase" evidence="1">
    <location>
        <begin position="1"/>
        <end position="137"/>
    </location>
</feature>
<evidence type="ECO:0000259" key="1">
    <source>
        <dbReference type="PROSITE" id="PS51186"/>
    </source>
</evidence>
<dbReference type="RefSeq" id="WP_214832687.1">
    <property type="nucleotide sequence ID" value="NZ_CP183077.1"/>
</dbReference>
<protein>
    <submittedName>
        <fullName evidence="2">GNAT family N-acetyltransferase</fullName>
    </submittedName>
</protein>
<dbReference type="SUPFAM" id="SSF55729">
    <property type="entry name" value="Acyl-CoA N-acyltransferases (Nat)"/>
    <property type="match status" value="1"/>
</dbReference>
<reference evidence="2 3" key="1">
    <citation type="submission" date="2023-06" db="EMBL/GenBank/DDBJ databases">
        <title>Influencing factors and mechanism of Cr(VI) reduction by facultative anaerobic Exiguobacterium sp. PY14.</title>
        <authorList>
            <person name="Zou L."/>
        </authorList>
    </citation>
    <scope>NUCLEOTIDE SEQUENCE [LARGE SCALE GENOMIC DNA]</scope>
    <source>
        <strain evidence="2 3">PY14</strain>
    </source>
</reference>
<evidence type="ECO:0000313" key="2">
    <source>
        <dbReference type="EMBL" id="MDL5376142.1"/>
    </source>
</evidence>
<dbReference type="EMBL" id="JASWER010000001">
    <property type="protein sequence ID" value="MDL5376142.1"/>
    <property type="molecule type" value="Genomic_DNA"/>
</dbReference>
<keyword evidence="3" id="KW-1185">Reference proteome</keyword>
<dbReference type="Proteomes" id="UP001230807">
    <property type="component" value="Unassembled WGS sequence"/>
</dbReference>
<dbReference type="Gene3D" id="3.40.630.30">
    <property type="match status" value="1"/>
</dbReference>
<gene>
    <name evidence="2" type="ORF">QR695_03860</name>
</gene>
<dbReference type="Pfam" id="PF00583">
    <property type="entry name" value="Acetyltransf_1"/>
    <property type="match status" value="1"/>
</dbReference>
<dbReference type="CDD" id="cd04301">
    <property type="entry name" value="NAT_SF"/>
    <property type="match status" value="1"/>
</dbReference>
<dbReference type="InterPro" id="IPR000182">
    <property type="entry name" value="GNAT_dom"/>
</dbReference>
<evidence type="ECO:0000313" key="3">
    <source>
        <dbReference type="Proteomes" id="UP001230807"/>
    </source>
</evidence>
<dbReference type="PROSITE" id="PS51186">
    <property type="entry name" value="GNAT"/>
    <property type="match status" value="1"/>
</dbReference>
<comment type="caution">
    <text evidence="2">The sequence shown here is derived from an EMBL/GenBank/DDBJ whole genome shotgun (WGS) entry which is preliminary data.</text>
</comment>
<proteinExistence type="predicted"/>
<sequence>MIEPITSSTRDAVRAFFIDAWGSPEMVISTGKYDCATLDGFVWSETNVIIGLFTYVIREDEIEIISLDSLQEKRGIGSALLDQVERVAKQHQLARLSLITTNDNLRALSFYQRRGWRLARIIPGAVDAARLHKPSIPVIGEHGIPLHDEIVLSKIITT</sequence>
<dbReference type="InterPro" id="IPR016181">
    <property type="entry name" value="Acyl_CoA_acyltransferase"/>
</dbReference>